<sequence>MMKSATDPLKLASASRSGSYGLRWRAGFQQFILYVLLSAILLLTLVPILFMAVSSLKSNAQILGSFWGLPSPPQWDNFSEAGAAIWRYVMNTVLYALGGSLAVIVLSTLAGYVFAKKQFPGKETLFMMMLGLMMIPGILTLIPSYVLYAHMGLTNTPWVILLQAAAGGQIFGIFLSRTFIAGLPNEIFDAARIDGAGEREILFKLVFPLSMPIISTIFIMQAVGIYNDYIWPLLTISDAKIQMLGVGLTLFMNQFGITDMGVQFAAYTISSFPLVLIFSFGMKYFIQGMTSGAIKM</sequence>
<dbReference type="InterPro" id="IPR000515">
    <property type="entry name" value="MetI-like"/>
</dbReference>
<dbReference type="Proteomes" id="UP001596989">
    <property type="component" value="Unassembled WGS sequence"/>
</dbReference>
<name>A0ABW3HR74_9BACL</name>
<comment type="subcellular location">
    <subcellularLocation>
        <location evidence="1 7">Cell membrane</location>
        <topology evidence="1 7">Multi-pass membrane protein</topology>
    </subcellularLocation>
</comment>
<accession>A0ABW3HR74</accession>
<evidence type="ECO:0000313" key="9">
    <source>
        <dbReference type="EMBL" id="MFD0959765.1"/>
    </source>
</evidence>
<evidence type="ECO:0000313" key="10">
    <source>
        <dbReference type="Proteomes" id="UP001596989"/>
    </source>
</evidence>
<dbReference type="CDD" id="cd06261">
    <property type="entry name" value="TM_PBP2"/>
    <property type="match status" value="1"/>
</dbReference>
<protein>
    <submittedName>
        <fullName evidence="9">Carbohydrate ABC transporter permease</fullName>
    </submittedName>
</protein>
<organism evidence="9 10">
    <name type="scientific">Paenibacillus chungangensis</name>
    <dbReference type="NCBI Taxonomy" id="696535"/>
    <lineage>
        <taxon>Bacteria</taxon>
        <taxon>Bacillati</taxon>
        <taxon>Bacillota</taxon>
        <taxon>Bacilli</taxon>
        <taxon>Bacillales</taxon>
        <taxon>Paenibacillaceae</taxon>
        <taxon>Paenibacillus</taxon>
    </lineage>
</organism>
<feature type="transmembrane region" description="Helical" evidence="7">
    <location>
        <begin position="264"/>
        <end position="286"/>
    </location>
</feature>
<dbReference type="RefSeq" id="WP_377564018.1">
    <property type="nucleotide sequence ID" value="NZ_JBHTJZ010000011.1"/>
</dbReference>
<evidence type="ECO:0000256" key="3">
    <source>
        <dbReference type="ARBA" id="ARBA00022475"/>
    </source>
</evidence>
<evidence type="ECO:0000256" key="5">
    <source>
        <dbReference type="ARBA" id="ARBA00022989"/>
    </source>
</evidence>
<gene>
    <name evidence="9" type="ORF">ACFQ2I_10225</name>
</gene>
<feature type="domain" description="ABC transmembrane type-1" evidence="8">
    <location>
        <begin position="89"/>
        <end position="281"/>
    </location>
</feature>
<feature type="transmembrane region" description="Helical" evidence="7">
    <location>
        <begin position="93"/>
        <end position="114"/>
    </location>
</feature>
<dbReference type="PANTHER" id="PTHR43744:SF12">
    <property type="entry name" value="ABC TRANSPORTER PERMEASE PROTEIN MG189-RELATED"/>
    <property type="match status" value="1"/>
</dbReference>
<keyword evidence="2 7" id="KW-0813">Transport</keyword>
<feature type="transmembrane region" description="Helical" evidence="7">
    <location>
        <begin position="126"/>
        <end position="148"/>
    </location>
</feature>
<evidence type="ECO:0000259" key="8">
    <source>
        <dbReference type="PROSITE" id="PS50928"/>
    </source>
</evidence>
<dbReference type="InterPro" id="IPR035906">
    <property type="entry name" value="MetI-like_sf"/>
</dbReference>
<dbReference type="PROSITE" id="PS50928">
    <property type="entry name" value="ABC_TM1"/>
    <property type="match status" value="1"/>
</dbReference>
<feature type="transmembrane region" description="Helical" evidence="7">
    <location>
        <begin position="201"/>
        <end position="223"/>
    </location>
</feature>
<evidence type="ECO:0000256" key="4">
    <source>
        <dbReference type="ARBA" id="ARBA00022692"/>
    </source>
</evidence>
<keyword evidence="6 7" id="KW-0472">Membrane</keyword>
<evidence type="ECO:0000256" key="7">
    <source>
        <dbReference type="RuleBase" id="RU363032"/>
    </source>
</evidence>
<dbReference type="Pfam" id="PF00528">
    <property type="entry name" value="BPD_transp_1"/>
    <property type="match status" value="1"/>
</dbReference>
<reference evidence="10" key="1">
    <citation type="journal article" date="2019" name="Int. J. Syst. Evol. Microbiol.">
        <title>The Global Catalogue of Microorganisms (GCM) 10K type strain sequencing project: providing services to taxonomists for standard genome sequencing and annotation.</title>
        <authorList>
            <consortium name="The Broad Institute Genomics Platform"/>
            <consortium name="The Broad Institute Genome Sequencing Center for Infectious Disease"/>
            <person name="Wu L."/>
            <person name="Ma J."/>
        </authorList>
    </citation>
    <scope>NUCLEOTIDE SEQUENCE [LARGE SCALE GENOMIC DNA]</scope>
    <source>
        <strain evidence="10">CCUG 59129</strain>
    </source>
</reference>
<keyword evidence="3" id="KW-1003">Cell membrane</keyword>
<keyword evidence="4 7" id="KW-0812">Transmembrane</keyword>
<dbReference type="PANTHER" id="PTHR43744">
    <property type="entry name" value="ABC TRANSPORTER PERMEASE PROTEIN MG189-RELATED-RELATED"/>
    <property type="match status" value="1"/>
</dbReference>
<evidence type="ECO:0000256" key="6">
    <source>
        <dbReference type="ARBA" id="ARBA00023136"/>
    </source>
</evidence>
<evidence type="ECO:0000256" key="1">
    <source>
        <dbReference type="ARBA" id="ARBA00004651"/>
    </source>
</evidence>
<proteinExistence type="inferred from homology"/>
<keyword evidence="10" id="KW-1185">Reference proteome</keyword>
<dbReference type="Gene3D" id="1.10.3720.10">
    <property type="entry name" value="MetI-like"/>
    <property type="match status" value="1"/>
</dbReference>
<feature type="transmembrane region" description="Helical" evidence="7">
    <location>
        <begin position="160"/>
        <end position="180"/>
    </location>
</feature>
<keyword evidence="5 7" id="KW-1133">Transmembrane helix</keyword>
<comment type="caution">
    <text evidence="9">The sequence shown here is derived from an EMBL/GenBank/DDBJ whole genome shotgun (WGS) entry which is preliminary data.</text>
</comment>
<evidence type="ECO:0000256" key="2">
    <source>
        <dbReference type="ARBA" id="ARBA00022448"/>
    </source>
</evidence>
<dbReference type="SUPFAM" id="SSF161098">
    <property type="entry name" value="MetI-like"/>
    <property type="match status" value="1"/>
</dbReference>
<feature type="transmembrane region" description="Helical" evidence="7">
    <location>
        <begin position="31"/>
        <end position="53"/>
    </location>
</feature>
<comment type="similarity">
    <text evidence="7">Belongs to the binding-protein-dependent transport system permease family.</text>
</comment>
<dbReference type="EMBL" id="JBHTJZ010000011">
    <property type="protein sequence ID" value="MFD0959765.1"/>
    <property type="molecule type" value="Genomic_DNA"/>
</dbReference>